<reference evidence="3" key="1">
    <citation type="journal article" date="2013" name="Proc. Natl. Acad. Sci. U.S.A.">
        <title>Improving the coverage of the cyanobacterial phylum using diversity-driven genome sequencing.</title>
        <authorList>
            <person name="Shih P.M."/>
            <person name="Wu D."/>
            <person name="Latifi A."/>
            <person name="Axen S.D."/>
            <person name="Fewer D.P."/>
            <person name="Talla E."/>
            <person name="Calteau A."/>
            <person name="Cai F."/>
            <person name="Tandeau de Marsac N."/>
            <person name="Rippka R."/>
            <person name="Herdman M."/>
            <person name="Sivonen K."/>
            <person name="Coursin T."/>
            <person name="Laurent T."/>
            <person name="Goodwin L."/>
            <person name="Nolan M."/>
            <person name="Davenport K.W."/>
            <person name="Han C.S."/>
            <person name="Rubin E.M."/>
            <person name="Eisen J.A."/>
            <person name="Woyke T."/>
            <person name="Gugger M."/>
            <person name="Kerfeld C.A."/>
        </authorList>
    </citation>
    <scope>NUCLEOTIDE SEQUENCE [LARGE SCALE GENOMIC DNA]</scope>
    <source>
        <strain evidence="3">ATCC 27899 / PCC 7122</strain>
    </source>
</reference>
<dbReference type="OrthoDB" id="286092at2"/>
<dbReference type="Proteomes" id="UP000010474">
    <property type="component" value="Chromosome"/>
</dbReference>
<evidence type="ECO:0000313" key="3">
    <source>
        <dbReference type="Proteomes" id="UP000010474"/>
    </source>
</evidence>
<dbReference type="InterPro" id="IPR002716">
    <property type="entry name" value="PIN_dom"/>
</dbReference>
<dbReference type="STRING" id="272123.Anacy_0473"/>
<protein>
    <submittedName>
        <fullName evidence="2">PilT protein domain protein</fullName>
    </submittedName>
</protein>
<dbReference type="RefSeq" id="WP_015212727.1">
    <property type="nucleotide sequence ID" value="NC_019771.1"/>
</dbReference>
<dbReference type="EMBL" id="CP003659">
    <property type="protein sequence ID" value="AFZ56072.1"/>
    <property type="molecule type" value="Genomic_DNA"/>
</dbReference>
<feature type="domain" description="PIN" evidence="1">
    <location>
        <begin position="4"/>
        <end position="115"/>
    </location>
</feature>
<sequence length="126" mass="13505">MKAVLDASALLAYLQDEPGGEAVEAVLAESVISSVNWAEVVQKAIAAGVLVDGMRDDLDALGMKIEPFTPEDGLLTGQLWQQTRQYGLSLGDRACLSVGLRLGIPVLTTDRIWANLGLTLDVRVIR</sequence>
<dbReference type="eggNOG" id="COG4374">
    <property type="taxonomic scope" value="Bacteria"/>
</dbReference>
<gene>
    <name evidence="2" type="ordered locus">Anacy_0473</name>
</gene>
<organism evidence="2 3">
    <name type="scientific">Anabaena cylindrica (strain ATCC 27899 / PCC 7122)</name>
    <dbReference type="NCBI Taxonomy" id="272123"/>
    <lineage>
        <taxon>Bacteria</taxon>
        <taxon>Bacillati</taxon>
        <taxon>Cyanobacteriota</taxon>
        <taxon>Cyanophyceae</taxon>
        <taxon>Nostocales</taxon>
        <taxon>Nostocaceae</taxon>
        <taxon>Anabaena</taxon>
    </lineage>
</organism>
<dbReference type="KEGG" id="acy:Anacy_0473"/>
<dbReference type="CDD" id="cd18682">
    <property type="entry name" value="PIN_VapC-like"/>
    <property type="match status" value="1"/>
</dbReference>
<dbReference type="SUPFAM" id="SSF88723">
    <property type="entry name" value="PIN domain-like"/>
    <property type="match status" value="1"/>
</dbReference>
<dbReference type="HOGENOM" id="CLU_135601_0_0_3"/>
<evidence type="ECO:0000313" key="2">
    <source>
        <dbReference type="EMBL" id="AFZ56072.1"/>
    </source>
</evidence>
<keyword evidence="3" id="KW-1185">Reference proteome</keyword>
<dbReference type="Gene3D" id="3.40.50.1010">
    <property type="entry name" value="5'-nuclease"/>
    <property type="match status" value="1"/>
</dbReference>
<evidence type="ECO:0000259" key="1">
    <source>
        <dbReference type="Pfam" id="PF01850"/>
    </source>
</evidence>
<dbReference type="PATRIC" id="fig|272123.3.peg.513"/>
<dbReference type="Pfam" id="PF01850">
    <property type="entry name" value="PIN"/>
    <property type="match status" value="1"/>
</dbReference>
<name>K9ZBT3_ANACC</name>
<dbReference type="InterPro" id="IPR029060">
    <property type="entry name" value="PIN-like_dom_sf"/>
</dbReference>
<accession>K9ZBT3</accession>
<proteinExistence type="predicted"/>
<dbReference type="AlphaFoldDB" id="K9ZBT3"/>